<evidence type="ECO:0000256" key="1">
    <source>
        <dbReference type="ARBA" id="ARBA00011900"/>
    </source>
</evidence>
<dbReference type="GO" id="GO:0032259">
    <property type="term" value="P:methylation"/>
    <property type="evidence" value="ECO:0007669"/>
    <property type="project" value="UniProtKB-KW"/>
</dbReference>
<comment type="catalytic activity">
    <reaction evidence="5">
        <text>a 2'-deoxyadenosine in DNA + S-adenosyl-L-methionine = an N(6)-methyl-2'-deoxyadenosine in DNA + S-adenosyl-L-homocysteine + H(+)</text>
        <dbReference type="Rhea" id="RHEA:15197"/>
        <dbReference type="Rhea" id="RHEA-COMP:12418"/>
        <dbReference type="Rhea" id="RHEA-COMP:12419"/>
        <dbReference type="ChEBI" id="CHEBI:15378"/>
        <dbReference type="ChEBI" id="CHEBI:57856"/>
        <dbReference type="ChEBI" id="CHEBI:59789"/>
        <dbReference type="ChEBI" id="CHEBI:90615"/>
        <dbReference type="ChEBI" id="CHEBI:90616"/>
        <dbReference type="EC" id="2.1.1.72"/>
    </reaction>
</comment>
<evidence type="ECO:0000256" key="3">
    <source>
        <dbReference type="ARBA" id="ARBA00022679"/>
    </source>
</evidence>
<keyword evidence="3 6" id="KW-0808">Transferase</keyword>
<dbReference type="Gene3D" id="3.40.50.150">
    <property type="entry name" value="Vaccinia Virus protein VP39"/>
    <property type="match status" value="2"/>
</dbReference>
<dbReference type="InterPro" id="IPR029063">
    <property type="entry name" value="SAM-dependent_MTases_sf"/>
</dbReference>
<dbReference type="InterPro" id="IPR012263">
    <property type="entry name" value="M_m6A_EcoRV"/>
</dbReference>
<dbReference type="PRINTS" id="PR00505">
    <property type="entry name" value="D12N6MTFRASE"/>
</dbReference>
<dbReference type="AlphaFoldDB" id="A0A317KZU4"/>
<reference evidence="6 7" key="1">
    <citation type="submission" date="2018-05" db="EMBL/GenBank/DDBJ databases">
        <title>Genomic analysis of Gracilibacillus dipsosauri DD1 reveals novel features of a salt-tolerant amylase.</title>
        <authorList>
            <person name="Deutch C.E."/>
            <person name="Yang S."/>
        </authorList>
    </citation>
    <scope>NUCLEOTIDE SEQUENCE [LARGE SCALE GENOMIC DNA]</scope>
    <source>
        <strain evidence="6 7">DD1</strain>
    </source>
</reference>
<comment type="caution">
    <text evidence="6">The sequence shown here is derived from an EMBL/GenBank/DDBJ whole genome shotgun (WGS) entry which is preliminary data.</text>
</comment>
<dbReference type="Proteomes" id="UP000245624">
    <property type="component" value="Unassembled WGS sequence"/>
</dbReference>
<dbReference type="InterPro" id="IPR012327">
    <property type="entry name" value="MeTrfase_D12"/>
</dbReference>
<evidence type="ECO:0000313" key="7">
    <source>
        <dbReference type="Proteomes" id="UP000245624"/>
    </source>
</evidence>
<sequence length="255" mass="29803">MAQWIIDHMPKHETYLEPFFGSGAVYFNKPVSAVETINDIDGRLVNMFRIMRDHPIELAQKVELTPYSRAEYDLSFDITDNKIEDARRMLTRCWFAIGGKTVSKSGWRCLISKNGPRVVADWNRIPERIKQVSERLKFTQIECFNALDLIQRYNRKEVLIYADPPYLFDTRQSKQYKHEMGNDEHFHLIEVLKDHQGPVLLSGYSHEIYLNELKDWTLVTKDSVALGGAKRIESLWLNPMAAEQMKQFTLFELDG</sequence>
<evidence type="ECO:0000256" key="5">
    <source>
        <dbReference type="ARBA" id="ARBA00047942"/>
    </source>
</evidence>
<dbReference type="InterPro" id="IPR002052">
    <property type="entry name" value="DNA_methylase_N6_adenine_CS"/>
</dbReference>
<name>A0A317KZU4_9BACI</name>
<dbReference type="GO" id="GO:0009007">
    <property type="term" value="F:site-specific DNA-methyltransferase (adenine-specific) activity"/>
    <property type="evidence" value="ECO:0007669"/>
    <property type="project" value="UniProtKB-EC"/>
</dbReference>
<gene>
    <name evidence="6" type="ORF">DLJ74_07550</name>
</gene>
<dbReference type="SUPFAM" id="SSF53335">
    <property type="entry name" value="S-adenosyl-L-methionine-dependent methyltransferases"/>
    <property type="match status" value="1"/>
</dbReference>
<dbReference type="PIRSF" id="PIRSF000398">
    <property type="entry name" value="M_m6A_EcoRV"/>
    <property type="match status" value="1"/>
</dbReference>
<evidence type="ECO:0000256" key="2">
    <source>
        <dbReference type="ARBA" id="ARBA00022603"/>
    </source>
</evidence>
<dbReference type="GO" id="GO:1904047">
    <property type="term" value="F:S-adenosyl-L-methionine binding"/>
    <property type="evidence" value="ECO:0007669"/>
    <property type="project" value="TreeGrafter"/>
</dbReference>
<keyword evidence="7" id="KW-1185">Reference proteome</keyword>
<dbReference type="OrthoDB" id="9805629at2"/>
<dbReference type="EMBL" id="QGTD01000008">
    <property type="protein sequence ID" value="PWU69082.1"/>
    <property type="molecule type" value="Genomic_DNA"/>
</dbReference>
<dbReference type="PANTHER" id="PTHR30481:SF4">
    <property type="entry name" value="SITE-SPECIFIC DNA-METHYLTRANSFERASE (ADENINE-SPECIFIC)"/>
    <property type="match status" value="1"/>
</dbReference>
<keyword evidence="2 6" id="KW-0489">Methyltransferase</keyword>
<dbReference type="Pfam" id="PF02086">
    <property type="entry name" value="MethyltransfD12"/>
    <property type="match status" value="1"/>
</dbReference>
<accession>A0A317KZU4</accession>
<dbReference type="PANTHER" id="PTHR30481">
    <property type="entry name" value="DNA ADENINE METHYLASE"/>
    <property type="match status" value="1"/>
</dbReference>
<protein>
    <recommendedName>
        <fullName evidence="1">site-specific DNA-methyltransferase (adenine-specific)</fullName>
        <ecNumber evidence="1">2.1.1.72</ecNumber>
    </recommendedName>
</protein>
<dbReference type="GO" id="GO:0009307">
    <property type="term" value="P:DNA restriction-modification system"/>
    <property type="evidence" value="ECO:0007669"/>
    <property type="project" value="InterPro"/>
</dbReference>
<evidence type="ECO:0000256" key="4">
    <source>
        <dbReference type="ARBA" id="ARBA00022691"/>
    </source>
</evidence>
<dbReference type="PROSITE" id="PS00092">
    <property type="entry name" value="N6_MTASE"/>
    <property type="match status" value="1"/>
</dbReference>
<dbReference type="GO" id="GO:0043565">
    <property type="term" value="F:sequence-specific DNA binding"/>
    <property type="evidence" value="ECO:0007669"/>
    <property type="project" value="TreeGrafter"/>
</dbReference>
<dbReference type="EC" id="2.1.1.72" evidence="1"/>
<keyword evidence="4" id="KW-0949">S-adenosyl-L-methionine</keyword>
<proteinExistence type="predicted"/>
<evidence type="ECO:0000313" key="6">
    <source>
        <dbReference type="EMBL" id="PWU69082.1"/>
    </source>
</evidence>
<dbReference type="GO" id="GO:0006298">
    <property type="term" value="P:mismatch repair"/>
    <property type="evidence" value="ECO:0007669"/>
    <property type="project" value="TreeGrafter"/>
</dbReference>
<organism evidence="6 7">
    <name type="scientific">Gracilibacillus dipsosauri</name>
    <dbReference type="NCBI Taxonomy" id="178340"/>
    <lineage>
        <taxon>Bacteria</taxon>
        <taxon>Bacillati</taxon>
        <taxon>Bacillota</taxon>
        <taxon>Bacilli</taxon>
        <taxon>Bacillales</taxon>
        <taxon>Bacillaceae</taxon>
        <taxon>Gracilibacillus</taxon>
    </lineage>
</organism>